<feature type="transmembrane region" description="Helical" evidence="8">
    <location>
        <begin position="12"/>
        <end position="30"/>
    </location>
</feature>
<evidence type="ECO:0000313" key="9">
    <source>
        <dbReference type="EMBL" id="KAA9394802.1"/>
    </source>
</evidence>
<dbReference type="GO" id="GO:0005886">
    <property type="term" value="C:plasma membrane"/>
    <property type="evidence" value="ECO:0007669"/>
    <property type="project" value="UniProtKB-SubCell"/>
</dbReference>
<feature type="transmembrane region" description="Helical" evidence="8">
    <location>
        <begin position="143"/>
        <end position="169"/>
    </location>
</feature>
<dbReference type="OrthoDB" id="3348156at2"/>
<dbReference type="AlphaFoldDB" id="A0A5J5KZ22"/>
<accession>A0A5J5KZ22</accession>
<keyword evidence="6 8" id="KW-0472">Membrane</keyword>
<keyword evidence="10" id="KW-1185">Reference proteome</keyword>
<keyword evidence="4 8" id="KW-0812">Transmembrane</keyword>
<comment type="caution">
    <text evidence="9">The sequence shown here is derived from an EMBL/GenBank/DDBJ whole genome shotgun (WGS) entry which is preliminary data.</text>
</comment>
<reference evidence="9 10" key="1">
    <citation type="submission" date="2019-05" db="EMBL/GenBank/DDBJ databases">
        <title>Kocuria coralli sp. nov., a novel actinobacterium isolated from coral reef seawater.</title>
        <authorList>
            <person name="Li J."/>
        </authorList>
    </citation>
    <scope>NUCLEOTIDE SEQUENCE [LARGE SCALE GENOMIC DNA]</scope>
    <source>
        <strain evidence="9 10">SCSIO 13007</strain>
    </source>
</reference>
<feature type="transmembrane region" description="Helical" evidence="8">
    <location>
        <begin position="342"/>
        <end position="362"/>
    </location>
</feature>
<evidence type="ECO:0000256" key="1">
    <source>
        <dbReference type="ARBA" id="ARBA00004651"/>
    </source>
</evidence>
<evidence type="ECO:0000313" key="10">
    <source>
        <dbReference type="Proteomes" id="UP000325957"/>
    </source>
</evidence>
<proteinExistence type="inferred from homology"/>
<evidence type="ECO:0000256" key="2">
    <source>
        <dbReference type="ARBA" id="ARBA00022475"/>
    </source>
</evidence>
<organism evidence="9 10">
    <name type="scientific">Kocuria coralli</name>
    <dbReference type="NCBI Taxonomy" id="1461025"/>
    <lineage>
        <taxon>Bacteria</taxon>
        <taxon>Bacillati</taxon>
        <taxon>Actinomycetota</taxon>
        <taxon>Actinomycetes</taxon>
        <taxon>Micrococcales</taxon>
        <taxon>Micrococcaceae</taxon>
        <taxon>Kocuria</taxon>
    </lineage>
</organism>
<evidence type="ECO:0000256" key="4">
    <source>
        <dbReference type="ARBA" id="ARBA00022692"/>
    </source>
</evidence>
<sequence length="418" mass="45601">MPEAKKGRRGANGLVVFVIGILAVLLSFLLRVPCRVPEWDVAGRFPGLCSAQVDPGDLSITPGTMLEGFFTGGPSGDQPIVVGMFTSVLGWMTTGLAQAFNLDLSSNTVLDLTVVLTAMVWVVVIATVAGLSGKQPSDPVVMAFAPTVLLVGFTSWDLWAVMFMMLAVASYIRGSPGIAGFWIGLGATVNFLPVLALVAILFMAARYRYIGDFFVALLSSAIFFAAVNGPFMVTEFGRWREQFSELMTESVQNSTLWDVWNSVVAPRAGLELNTGSLETLSLFVVLLAVVVVLLVTVLAGKDPSIVQVLLLLLIVYILFGREWSLLQSVWMVPLVVLARRSWIEFFVWQAVEIGYWATLNAPGGSWETQPLFPQGSWTPQDILAVARFLVLIWFLVVVIIDIQRGKRALLIGVHARNM</sequence>
<dbReference type="RefSeq" id="WP_158033114.1">
    <property type="nucleotide sequence ID" value="NZ_ML708613.1"/>
</dbReference>
<name>A0A5J5KZ22_9MICC</name>
<evidence type="ECO:0000256" key="3">
    <source>
        <dbReference type="ARBA" id="ARBA00022679"/>
    </source>
</evidence>
<feature type="transmembrane region" description="Helical" evidence="8">
    <location>
        <begin position="280"/>
        <end position="299"/>
    </location>
</feature>
<gene>
    <name evidence="9" type="ORF">FCK90_04510</name>
</gene>
<evidence type="ECO:0000256" key="8">
    <source>
        <dbReference type="SAM" id="Phobius"/>
    </source>
</evidence>
<evidence type="ECO:0000256" key="5">
    <source>
        <dbReference type="ARBA" id="ARBA00022989"/>
    </source>
</evidence>
<keyword evidence="2" id="KW-1003">Cell membrane</keyword>
<dbReference type="Pfam" id="PF09594">
    <property type="entry name" value="GT87"/>
    <property type="match status" value="1"/>
</dbReference>
<keyword evidence="5 8" id="KW-1133">Transmembrane helix</keyword>
<protein>
    <submittedName>
        <fullName evidence="9">DUF2029 domain-containing protein</fullName>
    </submittedName>
</protein>
<dbReference type="Proteomes" id="UP000325957">
    <property type="component" value="Unassembled WGS sequence"/>
</dbReference>
<dbReference type="EMBL" id="SZWF01000004">
    <property type="protein sequence ID" value="KAA9394802.1"/>
    <property type="molecule type" value="Genomic_DNA"/>
</dbReference>
<feature type="transmembrane region" description="Helical" evidence="8">
    <location>
        <begin position="305"/>
        <end position="321"/>
    </location>
</feature>
<feature type="transmembrane region" description="Helical" evidence="8">
    <location>
        <begin position="112"/>
        <end position="131"/>
    </location>
</feature>
<feature type="transmembrane region" description="Helical" evidence="8">
    <location>
        <begin position="382"/>
        <end position="400"/>
    </location>
</feature>
<keyword evidence="3" id="KW-0808">Transferase</keyword>
<comment type="similarity">
    <text evidence="7">Belongs to the glycosyltransferase 87 family.</text>
</comment>
<feature type="transmembrane region" description="Helical" evidence="8">
    <location>
        <begin position="80"/>
        <end position="100"/>
    </location>
</feature>
<dbReference type="InterPro" id="IPR018584">
    <property type="entry name" value="GT87"/>
</dbReference>
<evidence type="ECO:0000256" key="7">
    <source>
        <dbReference type="ARBA" id="ARBA00024033"/>
    </source>
</evidence>
<feature type="transmembrane region" description="Helical" evidence="8">
    <location>
        <begin position="181"/>
        <end position="207"/>
    </location>
</feature>
<evidence type="ECO:0000256" key="6">
    <source>
        <dbReference type="ARBA" id="ARBA00023136"/>
    </source>
</evidence>
<dbReference type="GO" id="GO:0016758">
    <property type="term" value="F:hexosyltransferase activity"/>
    <property type="evidence" value="ECO:0007669"/>
    <property type="project" value="InterPro"/>
</dbReference>
<feature type="transmembrane region" description="Helical" evidence="8">
    <location>
        <begin position="213"/>
        <end position="233"/>
    </location>
</feature>
<comment type="subcellular location">
    <subcellularLocation>
        <location evidence="1">Cell membrane</location>
        <topology evidence="1">Multi-pass membrane protein</topology>
    </subcellularLocation>
</comment>